<gene>
    <name evidence="2" type="ORF">HGM15179_003792</name>
</gene>
<dbReference type="Proteomes" id="UP000796761">
    <property type="component" value="Unassembled WGS sequence"/>
</dbReference>
<comment type="caution">
    <text evidence="2">The sequence shown here is derived from an EMBL/GenBank/DDBJ whole genome shotgun (WGS) entry which is preliminary data.</text>
</comment>
<dbReference type="AlphaFoldDB" id="A0A8K1GT22"/>
<dbReference type="EMBL" id="SWJQ01000077">
    <property type="protein sequence ID" value="TRZ23306.1"/>
    <property type="molecule type" value="Genomic_DNA"/>
</dbReference>
<sequence>MSWLLRSSHTLHCALDFESKRDWPEEKSILLLSQNHKRGLTDLAGIMMYDERQDTCHQGILPCLEKASKHYNLSEIHKPKPSSRVMAEVLRWSGCLDAKAWMGKDVKTLPGDLVPKYSDEQVPSGTYQREESGKRANPGGAQV</sequence>
<name>A0A8K1GT22_9PASS</name>
<reference evidence="2" key="1">
    <citation type="submission" date="2019-04" db="EMBL/GenBank/DDBJ databases">
        <title>Genome assembly of Zosterops borbonicus 15179.</title>
        <authorList>
            <person name="Leroy T."/>
            <person name="Anselmetti Y."/>
            <person name="Tilak M.-K."/>
            <person name="Nabholz B."/>
        </authorList>
    </citation>
    <scope>NUCLEOTIDE SEQUENCE</scope>
    <source>
        <strain evidence="2">HGM_15179</strain>
        <tissue evidence="2">Muscle</tissue>
    </source>
</reference>
<organism evidence="2 3">
    <name type="scientific">Zosterops borbonicus</name>
    <dbReference type="NCBI Taxonomy" id="364589"/>
    <lineage>
        <taxon>Eukaryota</taxon>
        <taxon>Metazoa</taxon>
        <taxon>Chordata</taxon>
        <taxon>Craniata</taxon>
        <taxon>Vertebrata</taxon>
        <taxon>Euteleostomi</taxon>
        <taxon>Archelosauria</taxon>
        <taxon>Archosauria</taxon>
        <taxon>Dinosauria</taxon>
        <taxon>Saurischia</taxon>
        <taxon>Theropoda</taxon>
        <taxon>Coelurosauria</taxon>
        <taxon>Aves</taxon>
        <taxon>Neognathae</taxon>
        <taxon>Neoaves</taxon>
        <taxon>Telluraves</taxon>
        <taxon>Australaves</taxon>
        <taxon>Passeriformes</taxon>
        <taxon>Sylvioidea</taxon>
        <taxon>Zosteropidae</taxon>
        <taxon>Zosterops</taxon>
    </lineage>
</organism>
<evidence type="ECO:0000256" key="1">
    <source>
        <dbReference type="SAM" id="MobiDB-lite"/>
    </source>
</evidence>
<feature type="region of interest" description="Disordered" evidence="1">
    <location>
        <begin position="108"/>
        <end position="143"/>
    </location>
</feature>
<accession>A0A8K1GT22</accession>
<evidence type="ECO:0000313" key="2">
    <source>
        <dbReference type="EMBL" id="TRZ23306.1"/>
    </source>
</evidence>
<proteinExistence type="predicted"/>
<keyword evidence="3" id="KW-1185">Reference proteome</keyword>
<protein>
    <submittedName>
        <fullName evidence="2">Uncharacterized protein</fullName>
    </submittedName>
</protein>
<evidence type="ECO:0000313" key="3">
    <source>
        <dbReference type="Proteomes" id="UP000796761"/>
    </source>
</evidence>